<reference evidence="3" key="1">
    <citation type="submission" date="2023-11" db="EMBL/GenBank/DDBJ databases">
        <title>Genome assemblies of two species of porcelain crab, Petrolisthes cinctipes and Petrolisthes manimaculis (Anomura: Porcellanidae).</title>
        <authorList>
            <person name="Angst P."/>
        </authorList>
    </citation>
    <scope>NUCLEOTIDE SEQUENCE</scope>
    <source>
        <strain evidence="3">PB745_02</strain>
        <tissue evidence="3">Gill</tissue>
    </source>
</reference>
<dbReference type="Gene3D" id="1.10.10.2120">
    <property type="match status" value="1"/>
</dbReference>
<evidence type="ECO:0000313" key="3">
    <source>
        <dbReference type="EMBL" id="KAK4328338.1"/>
    </source>
</evidence>
<dbReference type="Proteomes" id="UP001292094">
    <property type="component" value="Unassembled WGS sequence"/>
</dbReference>
<sequence>MSLTGISPPQQPSKPAGFTSLHLSHYCGTTSPFHFSLPPGHQAVSCDNVSGTTRQAVRQATRSSATFTTHHHTEYRNPCHEGPDQVPLVSPSSPVLGHQPLVPLVSTAASLTSTMPAPTDIGRRNAIPIIHTSGTYYEVGFDVGRTFRGIIEDFLASTAELNETLLPAYETEAGRAAYDATLASLQENFPHYVRELQGTADGARVPFHHLMLLHMDQSVPKAAGMGREAGTNGCSSVCTNYEDQVLLGHTEDALAETLNHVYLVSAHIEEEEPQGKLGTRKEGFTALCYAGHLPGFCMGYNHHGLVYSINVIFPEKVVPGKTPRHFLTRALLSAKTMEQGQQILRDRGTGSADGFSVNMSFTRQEGDHLFHNAEVGPTIDGNESPMSILTISPGEHHIHTNKFLRLTTIPEESGLCMDSSNHRHARAQDCCPPETRTALLALLSDTHDEVHPFFREGVNSTIVKTVTLGVFDILERTWTIWMKNPRSSDSLVTLPLSFTWTD</sequence>
<proteinExistence type="predicted"/>
<dbReference type="InterPro" id="IPR005079">
    <property type="entry name" value="Peptidase_C45_hydrolase"/>
</dbReference>
<feature type="domain" description="Peptidase C45 hydrolase" evidence="2">
    <location>
        <begin position="241"/>
        <end position="486"/>
    </location>
</feature>
<dbReference type="EMBL" id="JAWZYT010000085">
    <property type="protein sequence ID" value="KAK4328338.1"/>
    <property type="molecule type" value="Genomic_DNA"/>
</dbReference>
<dbReference type="NCBIfam" id="NF040521">
    <property type="entry name" value="C45_proenzyme"/>
    <property type="match status" value="1"/>
</dbReference>
<dbReference type="Pfam" id="PF03417">
    <property type="entry name" value="AAT"/>
    <property type="match status" value="1"/>
</dbReference>
<dbReference type="PANTHER" id="PTHR34180:SF1">
    <property type="entry name" value="BETA-ALANYL-DOPAMINE_CARCININE HYDROLASE"/>
    <property type="match status" value="1"/>
</dbReference>
<keyword evidence="4" id="KW-1185">Reference proteome</keyword>
<dbReference type="InterPro" id="IPR047801">
    <property type="entry name" value="Peptidase_C45"/>
</dbReference>
<dbReference type="InterPro" id="IPR047794">
    <property type="entry name" value="C45_proenzyme-like"/>
</dbReference>
<dbReference type="PANTHER" id="PTHR34180">
    <property type="entry name" value="PEPTIDASE C45"/>
    <property type="match status" value="1"/>
</dbReference>
<evidence type="ECO:0000313" key="4">
    <source>
        <dbReference type="Proteomes" id="UP001292094"/>
    </source>
</evidence>
<comment type="caution">
    <text evidence="3">The sequence shown here is derived from an EMBL/GenBank/DDBJ whole genome shotgun (WGS) entry which is preliminary data.</text>
</comment>
<feature type="compositionally biased region" description="Basic and acidic residues" evidence="1">
    <location>
        <begin position="71"/>
        <end position="83"/>
    </location>
</feature>
<organism evidence="3 4">
    <name type="scientific">Petrolisthes manimaculis</name>
    <dbReference type="NCBI Taxonomy" id="1843537"/>
    <lineage>
        <taxon>Eukaryota</taxon>
        <taxon>Metazoa</taxon>
        <taxon>Ecdysozoa</taxon>
        <taxon>Arthropoda</taxon>
        <taxon>Crustacea</taxon>
        <taxon>Multicrustacea</taxon>
        <taxon>Malacostraca</taxon>
        <taxon>Eumalacostraca</taxon>
        <taxon>Eucarida</taxon>
        <taxon>Decapoda</taxon>
        <taxon>Pleocyemata</taxon>
        <taxon>Anomura</taxon>
        <taxon>Galatheoidea</taxon>
        <taxon>Porcellanidae</taxon>
        <taxon>Petrolisthes</taxon>
    </lineage>
</organism>
<protein>
    <recommendedName>
        <fullName evidence="2">Peptidase C45 hydrolase domain-containing protein</fullName>
    </recommendedName>
</protein>
<dbReference type="Gene3D" id="3.60.60.10">
    <property type="entry name" value="Penicillin V Acylase, Chain A"/>
    <property type="match status" value="1"/>
</dbReference>
<evidence type="ECO:0000259" key="2">
    <source>
        <dbReference type="Pfam" id="PF03417"/>
    </source>
</evidence>
<evidence type="ECO:0000256" key="1">
    <source>
        <dbReference type="SAM" id="MobiDB-lite"/>
    </source>
</evidence>
<name>A0AAE1UKH5_9EUCA</name>
<feature type="region of interest" description="Disordered" evidence="1">
    <location>
        <begin position="60"/>
        <end position="87"/>
    </location>
</feature>
<accession>A0AAE1UKH5</accession>
<gene>
    <name evidence="3" type="ORF">Pmani_001250</name>
</gene>
<dbReference type="AlphaFoldDB" id="A0AAE1UKH5"/>